<dbReference type="InterPro" id="IPR003593">
    <property type="entry name" value="AAA+_ATPase"/>
</dbReference>
<dbReference type="InterPro" id="IPR025944">
    <property type="entry name" value="Sigma_54_int_dom_CS"/>
</dbReference>
<dbReference type="PROSITE" id="PS00688">
    <property type="entry name" value="SIGMA54_INTERACT_3"/>
    <property type="match status" value="1"/>
</dbReference>
<evidence type="ECO:0000313" key="10">
    <source>
        <dbReference type="EMBL" id="SFE51948.1"/>
    </source>
</evidence>
<dbReference type="Proteomes" id="UP000199516">
    <property type="component" value="Unassembled WGS sequence"/>
</dbReference>
<evidence type="ECO:0000259" key="7">
    <source>
        <dbReference type="PROSITE" id="PS50045"/>
    </source>
</evidence>
<dbReference type="SUPFAM" id="SSF46689">
    <property type="entry name" value="Homeodomain-like"/>
    <property type="match status" value="1"/>
</dbReference>
<dbReference type="CDD" id="cd00009">
    <property type="entry name" value="AAA"/>
    <property type="match status" value="1"/>
</dbReference>
<dbReference type="SMART" id="SM00116">
    <property type="entry name" value="CBS"/>
    <property type="match status" value="1"/>
</dbReference>
<dbReference type="PANTHER" id="PTHR32071">
    <property type="entry name" value="TRANSCRIPTIONAL REGULATORY PROTEIN"/>
    <property type="match status" value="1"/>
</dbReference>
<dbReference type="InterPro" id="IPR002078">
    <property type="entry name" value="Sigma_54_int"/>
</dbReference>
<gene>
    <name evidence="10" type="ORF">SAMN05192532_102125</name>
</gene>
<dbReference type="SUPFAM" id="SSF52540">
    <property type="entry name" value="P-loop containing nucleoside triphosphate hydrolases"/>
    <property type="match status" value="1"/>
</dbReference>
<dbReference type="STRING" id="930128.SAMN05192532_102125"/>
<name>A0A1I2B7Q9_9BACI</name>
<keyword evidence="3" id="KW-0805">Transcription regulation</keyword>
<dbReference type="InterPro" id="IPR035965">
    <property type="entry name" value="PAS-like_dom_sf"/>
</dbReference>
<dbReference type="InterPro" id="IPR013767">
    <property type="entry name" value="PAS_fold"/>
</dbReference>
<evidence type="ECO:0000313" key="11">
    <source>
        <dbReference type="Proteomes" id="UP000199516"/>
    </source>
</evidence>
<keyword evidence="4" id="KW-0238">DNA-binding</keyword>
<dbReference type="InterPro" id="IPR046342">
    <property type="entry name" value="CBS_dom_sf"/>
</dbReference>
<dbReference type="Pfam" id="PF00158">
    <property type="entry name" value="Sigma54_activat"/>
    <property type="match status" value="1"/>
</dbReference>
<dbReference type="NCBIfam" id="TIGR00229">
    <property type="entry name" value="sensory_box"/>
    <property type="match status" value="1"/>
</dbReference>
<dbReference type="Gene3D" id="3.10.580.10">
    <property type="entry name" value="CBS-domain"/>
    <property type="match status" value="1"/>
</dbReference>
<dbReference type="PROSITE" id="PS50112">
    <property type="entry name" value="PAS"/>
    <property type="match status" value="1"/>
</dbReference>
<dbReference type="InterPro" id="IPR009057">
    <property type="entry name" value="Homeodomain-like_sf"/>
</dbReference>
<dbReference type="InterPro" id="IPR025943">
    <property type="entry name" value="Sigma_54_int_dom_ATP-bd_2"/>
</dbReference>
<feature type="domain" description="CBS" evidence="9">
    <location>
        <begin position="13"/>
        <end position="69"/>
    </location>
</feature>
<dbReference type="Pfam" id="PF00989">
    <property type="entry name" value="PAS"/>
    <property type="match status" value="1"/>
</dbReference>
<dbReference type="Pfam" id="PF00571">
    <property type="entry name" value="CBS"/>
    <property type="match status" value="1"/>
</dbReference>
<dbReference type="Gene3D" id="3.30.450.20">
    <property type="entry name" value="PAS domain"/>
    <property type="match status" value="1"/>
</dbReference>
<dbReference type="SMART" id="SM00091">
    <property type="entry name" value="PAS"/>
    <property type="match status" value="1"/>
</dbReference>
<evidence type="ECO:0000256" key="6">
    <source>
        <dbReference type="PROSITE-ProRule" id="PRU00703"/>
    </source>
</evidence>
<dbReference type="Pfam" id="PF02954">
    <property type="entry name" value="HTH_8"/>
    <property type="match status" value="1"/>
</dbReference>
<dbReference type="InterPro" id="IPR000644">
    <property type="entry name" value="CBS_dom"/>
</dbReference>
<evidence type="ECO:0000259" key="8">
    <source>
        <dbReference type="PROSITE" id="PS50112"/>
    </source>
</evidence>
<dbReference type="Pfam" id="PF25601">
    <property type="entry name" value="AAA_lid_14"/>
    <property type="match status" value="1"/>
</dbReference>
<dbReference type="EMBL" id="FONT01000002">
    <property type="protein sequence ID" value="SFE51948.1"/>
    <property type="molecule type" value="Genomic_DNA"/>
</dbReference>
<dbReference type="SUPFAM" id="SSF55785">
    <property type="entry name" value="PYP-like sensor domain (PAS domain)"/>
    <property type="match status" value="1"/>
</dbReference>
<evidence type="ECO:0000259" key="9">
    <source>
        <dbReference type="PROSITE" id="PS51371"/>
    </source>
</evidence>
<proteinExistence type="predicted"/>
<evidence type="ECO:0000256" key="4">
    <source>
        <dbReference type="ARBA" id="ARBA00023125"/>
    </source>
</evidence>
<keyword evidence="2" id="KW-0067">ATP-binding</keyword>
<reference evidence="10 11" key="1">
    <citation type="submission" date="2016-10" db="EMBL/GenBank/DDBJ databases">
        <authorList>
            <person name="de Groot N.N."/>
        </authorList>
    </citation>
    <scope>NUCLEOTIDE SEQUENCE [LARGE SCALE GENOMIC DNA]</scope>
    <source>
        <strain evidence="10 11">DSM 23995</strain>
    </source>
</reference>
<dbReference type="AlphaFoldDB" id="A0A1I2B7Q9"/>
<dbReference type="CDD" id="cd02205">
    <property type="entry name" value="CBS_pair_SF"/>
    <property type="match status" value="1"/>
</dbReference>
<dbReference type="InterPro" id="IPR027417">
    <property type="entry name" value="P-loop_NTPase"/>
</dbReference>
<evidence type="ECO:0000256" key="1">
    <source>
        <dbReference type="ARBA" id="ARBA00022741"/>
    </source>
</evidence>
<evidence type="ECO:0000256" key="3">
    <source>
        <dbReference type="ARBA" id="ARBA00023015"/>
    </source>
</evidence>
<organism evidence="10 11">
    <name type="scientific">Alteribacillus iranensis</name>
    <dbReference type="NCBI Taxonomy" id="930128"/>
    <lineage>
        <taxon>Bacteria</taxon>
        <taxon>Bacillati</taxon>
        <taxon>Bacillota</taxon>
        <taxon>Bacilli</taxon>
        <taxon>Bacillales</taxon>
        <taxon>Bacillaceae</taxon>
        <taxon>Alteribacillus</taxon>
    </lineage>
</organism>
<keyword evidence="11" id="KW-1185">Reference proteome</keyword>
<protein>
    <submittedName>
        <fullName evidence="10">PAS domain S-box-containing protein</fullName>
    </submittedName>
</protein>
<dbReference type="RefSeq" id="WP_091658242.1">
    <property type="nucleotide sequence ID" value="NZ_FONT01000002.1"/>
</dbReference>
<dbReference type="OrthoDB" id="9771372at2"/>
<feature type="domain" description="Sigma-54 factor interaction" evidence="7">
    <location>
        <begin position="279"/>
        <end position="509"/>
    </location>
</feature>
<sequence>MVSLDNQIVREWVNKKVVTLRTHQTIQEAVQLISRQKSSHIVIVDKDNYVEGVISFADLIESILQGVDRKQPLGSIANHDFSFCYEDDPLSRLTFRKEIITLALDHNGRLLGKIDASDIARHGFEMMQQIQTLEQMMEWYKSSFETAYEGVTVVDQHGIIRLFNDSYARYVAMSREEAIGKHCTEVIENTRLPVVLETGIPERNQPHTLRGVPVIAHRLPIWRGDEIIGAVGMLIFEGVSELFRTYEKVQRFREKNENDRVALGIPKSSKDDVITIDKIIGSSPEISHAKKQALRMAKTTGTVLITGESGVGKELFVKAIHRSSPVKDGPLISVNCAAIPEELIESELFGYEAGAFTGARQGGKPGKFELAHEGTLFLDEIGDVSIHLQAKLLRVLQEQTFERVGGTKEQKVNARIIAATNQPLEQLIEEGKFREDLYYRLNILPLNIPPLRERKIDIPILVSHLIERACEKHGLERVEMDQQAVIAFMRYHWPGNIRELTNLLERLVILSEKQRITWEDLPPYIRACYESPPAEERESEPNVQSEEEEQGLIKKYQLEDMERERELIVTTLQQVNGNKTAAAKHLGIHRSTLYKKMRKLAVE</sequence>
<dbReference type="InterPro" id="IPR025662">
    <property type="entry name" value="Sigma_54_int_dom_ATP-bd_1"/>
</dbReference>
<dbReference type="FunFam" id="3.40.50.300:FF:000006">
    <property type="entry name" value="DNA-binding transcriptional regulator NtrC"/>
    <property type="match status" value="1"/>
</dbReference>
<dbReference type="SMART" id="SM00382">
    <property type="entry name" value="AAA"/>
    <property type="match status" value="1"/>
</dbReference>
<dbReference type="PROSITE" id="PS00675">
    <property type="entry name" value="SIGMA54_INTERACT_1"/>
    <property type="match status" value="1"/>
</dbReference>
<accession>A0A1I2B7Q9</accession>
<dbReference type="Gene3D" id="1.10.10.60">
    <property type="entry name" value="Homeodomain-like"/>
    <property type="match status" value="1"/>
</dbReference>
<dbReference type="PROSITE" id="PS50045">
    <property type="entry name" value="SIGMA54_INTERACT_4"/>
    <property type="match status" value="1"/>
</dbReference>
<dbReference type="InterPro" id="IPR000014">
    <property type="entry name" value="PAS"/>
</dbReference>
<feature type="domain" description="PAS" evidence="8">
    <location>
        <begin position="136"/>
        <end position="181"/>
    </location>
</feature>
<dbReference type="GO" id="GO:0005524">
    <property type="term" value="F:ATP binding"/>
    <property type="evidence" value="ECO:0007669"/>
    <property type="project" value="UniProtKB-KW"/>
</dbReference>
<dbReference type="CDD" id="cd00130">
    <property type="entry name" value="PAS"/>
    <property type="match status" value="1"/>
</dbReference>
<dbReference type="InterPro" id="IPR002197">
    <property type="entry name" value="HTH_Fis"/>
</dbReference>
<dbReference type="GO" id="GO:0043565">
    <property type="term" value="F:sequence-specific DNA binding"/>
    <property type="evidence" value="ECO:0007669"/>
    <property type="project" value="InterPro"/>
</dbReference>
<dbReference type="GO" id="GO:0006355">
    <property type="term" value="P:regulation of DNA-templated transcription"/>
    <property type="evidence" value="ECO:0007669"/>
    <property type="project" value="InterPro"/>
</dbReference>
<keyword evidence="1" id="KW-0547">Nucleotide-binding</keyword>
<dbReference type="SUPFAM" id="SSF54631">
    <property type="entry name" value="CBS-domain pair"/>
    <property type="match status" value="1"/>
</dbReference>
<dbReference type="PRINTS" id="PR01590">
    <property type="entry name" value="HTHFIS"/>
</dbReference>
<keyword evidence="6" id="KW-0129">CBS domain</keyword>
<dbReference type="Gene3D" id="3.40.50.300">
    <property type="entry name" value="P-loop containing nucleotide triphosphate hydrolases"/>
    <property type="match status" value="1"/>
</dbReference>
<dbReference type="PROSITE" id="PS51371">
    <property type="entry name" value="CBS"/>
    <property type="match status" value="1"/>
</dbReference>
<evidence type="ECO:0000256" key="5">
    <source>
        <dbReference type="ARBA" id="ARBA00023163"/>
    </source>
</evidence>
<dbReference type="InterPro" id="IPR058031">
    <property type="entry name" value="AAA_lid_NorR"/>
</dbReference>
<dbReference type="PANTHER" id="PTHR32071:SF57">
    <property type="entry name" value="C4-DICARBOXYLATE TRANSPORT TRANSCRIPTIONAL REGULATORY PROTEIN DCTD"/>
    <property type="match status" value="1"/>
</dbReference>
<keyword evidence="5" id="KW-0804">Transcription</keyword>
<evidence type="ECO:0000256" key="2">
    <source>
        <dbReference type="ARBA" id="ARBA00022840"/>
    </source>
</evidence>
<dbReference type="PROSITE" id="PS00676">
    <property type="entry name" value="SIGMA54_INTERACT_2"/>
    <property type="match status" value="1"/>
</dbReference>
<dbReference type="Gene3D" id="1.10.8.60">
    <property type="match status" value="1"/>
</dbReference>